<reference evidence="1 2" key="1">
    <citation type="journal article" date="2018" name="Evol. Lett.">
        <title>Horizontal gene cluster transfer increased hallucinogenic mushroom diversity.</title>
        <authorList>
            <person name="Reynolds H.T."/>
            <person name="Vijayakumar V."/>
            <person name="Gluck-Thaler E."/>
            <person name="Korotkin H.B."/>
            <person name="Matheny P.B."/>
            <person name="Slot J.C."/>
        </authorList>
    </citation>
    <scope>NUCLEOTIDE SEQUENCE [LARGE SCALE GENOMIC DNA]</scope>
    <source>
        <strain evidence="1 2">SRW20</strain>
    </source>
</reference>
<dbReference type="EMBL" id="NHYE01005272">
    <property type="protein sequence ID" value="PPQ75304.1"/>
    <property type="molecule type" value="Genomic_DNA"/>
</dbReference>
<sequence>MSASASLSRNQEDELLKIQTFANNITTYRSYPFPGYLIEVPYPLDDNRKPVSPRNLGVYADTHRFKMPDCFHGKEVKMVVKDGFDHPDSLVYLECAVSEPGETTCAFFINVTRLLQDEENLEYCSYRKRHRPSCFPSRPARSSWHTLSSDEDTSFVISAPAKIAAKTEDPEPNGVKAIAIQVIDNAFNIDTDRGDIDKEVAVFQNLAEEADHAETVSPSDVHADLDDSYSIPSEIGPDKPLIGDGDICSAFIEAIDIELALRERAQSRASSEDPTDSKWM</sequence>
<name>A0A409W9X1_9AGAR</name>
<organism evidence="1 2">
    <name type="scientific">Gymnopilus dilepis</name>
    <dbReference type="NCBI Taxonomy" id="231916"/>
    <lineage>
        <taxon>Eukaryota</taxon>
        <taxon>Fungi</taxon>
        <taxon>Dikarya</taxon>
        <taxon>Basidiomycota</taxon>
        <taxon>Agaricomycotina</taxon>
        <taxon>Agaricomycetes</taxon>
        <taxon>Agaricomycetidae</taxon>
        <taxon>Agaricales</taxon>
        <taxon>Agaricineae</taxon>
        <taxon>Hymenogastraceae</taxon>
        <taxon>Gymnopilus</taxon>
    </lineage>
</organism>
<comment type="caution">
    <text evidence="1">The sequence shown here is derived from an EMBL/GenBank/DDBJ whole genome shotgun (WGS) entry which is preliminary data.</text>
</comment>
<keyword evidence="2" id="KW-1185">Reference proteome</keyword>
<protein>
    <submittedName>
        <fullName evidence="1">Uncharacterized protein</fullName>
    </submittedName>
</protein>
<gene>
    <name evidence="1" type="ORF">CVT26_015248</name>
</gene>
<evidence type="ECO:0000313" key="2">
    <source>
        <dbReference type="Proteomes" id="UP000284706"/>
    </source>
</evidence>
<dbReference type="AlphaFoldDB" id="A0A409W9X1"/>
<evidence type="ECO:0000313" key="1">
    <source>
        <dbReference type="EMBL" id="PPQ75304.1"/>
    </source>
</evidence>
<accession>A0A409W9X1</accession>
<dbReference type="OrthoDB" id="3328849at2759"/>
<dbReference type="InParanoid" id="A0A409W9X1"/>
<proteinExistence type="predicted"/>
<dbReference type="Proteomes" id="UP000284706">
    <property type="component" value="Unassembled WGS sequence"/>
</dbReference>